<organism evidence="5 6">
    <name type="scientific">Orenia metallireducens</name>
    <dbReference type="NCBI Taxonomy" id="1413210"/>
    <lineage>
        <taxon>Bacteria</taxon>
        <taxon>Bacillati</taxon>
        <taxon>Bacillota</taxon>
        <taxon>Clostridia</taxon>
        <taxon>Halanaerobiales</taxon>
        <taxon>Halobacteroidaceae</taxon>
        <taxon>Orenia</taxon>
    </lineage>
</organism>
<dbReference type="PROSITE" id="PS50949">
    <property type="entry name" value="HTH_GNTR"/>
    <property type="match status" value="1"/>
</dbReference>
<evidence type="ECO:0000256" key="1">
    <source>
        <dbReference type="ARBA" id="ARBA00023015"/>
    </source>
</evidence>
<dbReference type="RefSeq" id="WP_068717335.1">
    <property type="nucleotide sequence ID" value="NZ_LWDV01000009.1"/>
</dbReference>
<dbReference type="Proteomes" id="UP000093514">
    <property type="component" value="Unassembled WGS sequence"/>
</dbReference>
<dbReference type="PANTHER" id="PTHR44846:SF1">
    <property type="entry name" value="MANNOSYL-D-GLYCERATE TRANSPORT_METABOLISM SYSTEM REPRESSOR MNGR-RELATED"/>
    <property type="match status" value="1"/>
</dbReference>
<dbReference type="PANTHER" id="PTHR44846">
    <property type="entry name" value="MANNOSYL-D-GLYCERATE TRANSPORT/METABOLISM SYSTEM REPRESSOR MNGR-RELATED"/>
    <property type="match status" value="1"/>
</dbReference>
<dbReference type="SMART" id="SM00866">
    <property type="entry name" value="UTRA"/>
    <property type="match status" value="1"/>
</dbReference>
<keyword evidence="1" id="KW-0805">Transcription regulation</keyword>
<protein>
    <submittedName>
        <fullName evidence="5">Transcriptional regulator</fullName>
    </submittedName>
</protein>
<dbReference type="EMBL" id="LWDV01000009">
    <property type="protein sequence ID" value="OCL25978.1"/>
    <property type="molecule type" value="Genomic_DNA"/>
</dbReference>
<dbReference type="SUPFAM" id="SSF64288">
    <property type="entry name" value="Chorismate lyase-like"/>
    <property type="match status" value="1"/>
</dbReference>
<comment type="caution">
    <text evidence="5">The sequence shown here is derived from an EMBL/GenBank/DDBJ whole genome shotgun (WGS) entry which is preliminary data.</text>
</comment>
<proteinExistence type="predicted"/>
<reference evidence="6" key="1">
    <citation type="submission" date="2016-07" db="EMBL/GenBank/DDBJ databases">
        <authorList>
            <person name="Florea S."/>
            <person name="Webb J.S."/>
            <person name="Jaromczyk J."/>
            <person name="Schardl C.L."/>
        </authorList>
    </citation>
    <scope>NUCLEOTIDE SEQUENCE [LARGE SCALE GENOMIC DNA]</scope>
    <source>
        <strain evidence="6">Z6</strain>
    </source>
</reference>
<dbReference type="GO" id="GO:0003677">
    <property type="term" value="F:DNA binding"/>
    <property type="evidence" value="ECO:0007669"/>
    <property type="project" value="UniProtKB-KW"/>
</dbReference>
<dbReference type="OrthoDB" id="457376at2"/>
<dbReference type="Pfam" id="PF07702">
    <property type="entry name" value="UTRA"/>
    <property type="match status" value="1"/>
</dbReference>
<evidence type="ECO:0000313" key="6">
    <source>
        <dbReference type="Proteomes" id="UP000093514"/>
    </source>
</evidence>
<dbReference type="Gene3D" id="1.10.10.10">
    <property type="entry name" value="Winged helix-like DNA-binding domain superfamily/Winged helix DNA-binding domain"/>
    <property type="match status" value="1"/>
</dbReference>
<dbReference type="PRINTS" id="PR00035">
    <property type="entry name" value="HTHGNTR"/>
</dbReference>
<dbReference type="AlphaFoldDB" id="A0A1C0A6Y8"/>
<keyword evidence="3" id="KW-0804">Transcription</keyword>
<evidence type="ECO:0000256" key="2">
    <source>
        <dbReference type="ARBA" id="ARBA00023125"/>
    </source>
</evidence>
<dbReference type="GO" id="GO:0003700">
    <property type="term" value="F:DNA-binding transcription factor activity"/>
    <property type="evidence" value="ECO:0007669"/>
    <property type="project" value="InterPro"/>
</dbReference>
<dbReference type="InterPro" id="IPR000524">
    <property type="entry name" value="Tscrpt_reg_HTH_GntR"/>
</dbReference>
<feature type="domain" description="HTH gntR-type" evidence="4">
    <location>
        <begin position="9"/>
        <end position="77"/>
    </location>
</feature>
<sequence length="240" mass="27472">MRLNENSPIPLYYQLENIIREKIEKGVYQPGDKIPSERQYSEEINLSRITIRKAINNLVQEGILERRRGQGTFVSEKKLDTFPGLIGFNEHIEMMGMVPSSKVLENKVVFATHEIANRLEIKEEDKIILTARLRFANNQPIGYEKSYIPYNICPEILEIDLSKESIYNTLSKVGYKPTLANQEIEAILADEEIAELLGGSVDQPILRNTRVTYSGTTPVEFSLNFYRGDNYSIHTTLTNN</sequence>
<name>A0A1C0A6Y8_9FIRM</name>
<reference evidence="5 6" key="2">
    <citation type="submission" date="2016-08" db="EMBL/GenBank/DDBJ databases">
        <title>Orenia metallireducens sp. nov. strain Z6, a Novel Metal-reducing Firmicute from the Deep Subsurface.</title>
        <authorList>
            <person name="Maxim B.I."/>
            <person name="Kenneth K."/>
            <person name="Flynn T.M."/>
            <person name="Oloughlin E.J."/>
            <person name="Locke R.A."/>
            <person name="Weber J.R."/>
            <person name="Egan S.M."/>
            <person name="Mackie R.I."/>
            <person name="Cann I.K."/>
        </authorList>
    </citation>
    <scope>NUCLEOTIDE SEQUENCE [LARGE SCALE GENOMIC DNA]</scope>
    <source>
        <strain evidence="5 6">Z6</strain>
    </source>
</reference>
<gene>
    <name evidence="5" type="ORF">U472_08090</name>
</gene>
<dbReference type="GO" id="GO:0045892">
    <property type="term" value="P:negative regulation of DNA-templated transcription"/>
    <property type="evidence" value="ECO:0007669"/>
    <property type="project" value="TreeGrafter"/>
</dbReference>
<dbReference type="Gene3D" id="3.40.1410.10">
    <property type="entry name" value="Chorismate lyase-like"/>
    <property type="match status" value="1"/>
</dbReference>
<dbReference type="Pfam" id="PF00392">
    <property type="entry name" value="GntR"/>
    <property type="match status" value="1"/>
</dbReference>
<evidence type="ECO:0000259" key="4">
    <source>
        <dbReference type="PROSITE" id="PS50949"/>
    </source>
</evidence>
<dbReference type="InterPro" id="IPR036388">
    <property type="entry name" value="WH-like_DNA-bd_sf"/>
</dbReference>
<dbReference type="InterPro" id="IPR036390">
    <property type="entry name" value="WH_DNA-bd_sf"/>
</dbReference>
<evidence type="ECO:0000256" key="3">
    <source>
        <dbReference type="ARBA" id="ARBA00023163"/>
    </source>
</evidence>
<dbReference type="CDD" id="cd07377">
    <property type="entry name" value="WHTH_GntR"/>
    <property type="match status" value="1"/>
</dbReference>
<dbReference type="FunFam" id="1.10.10.10:FF:000079">
    <property type="entry name" value="GntR family transcriptional regulator"/>
    <property type="match status" value="1"/>
</dbReference>
<keyword evidence="2" id="KW-0238">DNA-binding</keyword>
<dbReference type="InterPro" id="IPR011663">
    <property type="entry name" value="UTRA"/>
</dbReference>
<accession>A0A1C0A6Y8</accession>
<dbReference type="SMART" id="SM00345">
    <property type="entry name" value="HTH_GNTR"/>
    <property type="match status" value="1"/>
</dbReference>
<dbReference type="InterPro" id="IPR050679">
    <property type="entry name" value="Bact_HTH_transcr_reg"/>
</dbReference>
<keyword evidence="6" id="KW-1185">Reference proteome</keyword>
<dbReference type="InterPro" id="IPR028978">
    <property type="entry name" value="Chorismate_lyase_/UTRA_dom_sf"/>
</dbReference>
<evidence type="ECO:0000313" key="5">
    <source>
        <dbReference type="EMBL" id="OCL25978.1"/>
    </source>
</evidence>
<dbReference type="SUPFAM" id="SSF46785">
    <property type="entry name" value="Winged helix' DNA-binding domain"/>
    <property type="match status" value="1"/>
</dbReference>